<dbReference type="Gene3D" id="3.40.190.290">
    <property type="match status" value="1"/>
</dbReference>
<keyword evidence="4" id="KW-0804">Transcription</keyword>
<dbReference type="GO" id="GO:0043565">
    <property type="term" value="F:sequence-specific DNA binding"/>
    <property type="evidence" value="ECO:0007669"/>
    <property type="project" value="TreeGrafter"/>
</dbReference>
<evidence type="ECO:0000256" key="2">
    <source>
        <dbReference type="ARBA" id="ARBA00023015"/>
    </source>
</evidence>
<comment type="caution">
    <text evidence="9">The sequence shown here is derived from an EMBL/GenBank/DDBJ whole genome shotgun (WGS) entry which is preliminary data.</text>
</comment>
<evidence type="ECO:0000256" key="1">
    <source>
        <dbReference type="ARBA" id="ARBA00009437"/>
    </source>
</evidence>
<evidence type="ECO:0000256" key="4">
    <source>
        <dbReference type="ARBA" id="ARBA00023163"/>
    </source>
</evidence>
<organism evidence="9 10">
    <name type="scientific">Neorhizobium lilium</name>
    <dbReference type="NCBI Taxonomy" id="2503024"/>
    <lineage>
        <taxon>Bacteria</taxon>
        <taxon>Pseudomonadati</taxon>
        <taxon>Pseudomonadota</taxon>
        <taxon>Alphaproteobacteria</taxon>
        <taxon>Hyphomicrobiales</taxon>
        <taxon>Rhizobiaceae</taxon>
        <taxon>Rhizobium/Agrobacterium group</taxon>
        <taxon>Neorhizobium</taxon>
    </lineage>
</organism>
<dbReference type="InterPro" id="IPR005119">
    <property type="entry name" value="LysR_subst-bd"/>
</dbReference>
<dbReference type="RefSeq" id="WP_128443884.1">
    <property type="nucleotide sequence ID" value="NZ_SBIP01000003.1"/>
</dbReference>
<dbReference type="GO" id="GO:0003700">
    <property type="term" value="F:DNA-binding transcription factor activity"/>
    <property type="evidence" value="ECO:0007669"/>
    <property type="project" value="InterPro"/>
</dbReference>
<evidence type="ECO:0000313" key="10">
    <source>
        <dbReference type="Proteomes" id="UP000287687"/>
    </source>
</evidence>
<dbReference type="SUPFAM" id="SSF53850">
    <property type="entry name" value="Periplasmic binding protein-like II"/>
    <property type="match status" value="1"/>
</dbReference>
<dbReference type="Gene3D" id="1.10.10.10">
    <property type="entry name" value="Winged helix-like DNA-binding domain superfamily/Winged helix DNA-binding domain"/>
    <property type="match status" value="1"/>
</dbReference>
<accession>A0A3S3VL69</accession>
<dbReference type="SUPFAM" id="SSF46785">
    <property type="entry name" value="Winged helix' DNA-binding domain"/>
    <property type="match status" value="1"/>
</dbReference>
<keyword evidence="3" id="KW-0238">DNA-binding</keyword>
<evidence type="ECO:0000256" key="5">
    <source>
        <dbReference type="ARBA" id="ARBA00054626"/>
    </source>
</evidence>
<protein>
    <recommendedName>
        <fullName evidence="6">HTH-type transcriptional regulator TtuA</fullName>
    </recommendedName>
    <alternativeName>
        <fullName evidence="7">Tartrate utilization transcriptional regulator</fullName>
    </alternativeName>
</protein>
<dbReference type="EMBL" id="SBIP01000003">
    <property type="protein sequence ID" value="RWX76969.1"/>
    <property type="molecule type" value="Genomic_DNA"/>
</dbReference>
<evidence type="ECO:0000259" key="8">
    <source>
        <dbReference type="PROSITE" id="PS50931"/>
    </source>
</evidence>
<dbReference type="FunFam" id="1.10.10.10:FF:000001">
    <property type="entry name" value="LysR family transcriptional regulator"/>
    <property type="match status" value="1"/>
</dbReference>
<comment type="similarity">
    <text evidence="1">Belongs to the LysR transcriptional regulatory family.</text>
</comment>
<name>A0A3S3VL69_9HYPH</name>
<keyword evidence="10" id="KW-1185">Reference proteome</keyword>
<evidence type="ECO:0000313" key="9">
    <source>
        <dbReference type="EMBL" id="RWX76969.1"/>
    </source>
</evidence>
<keyword evidence="2" id="KW-0805">Transcription regulation</keyword>
<dbReference type="InterPro" id="IPR000847">
    <property type="entry name" value="LysR_HTH_N"/>
</dbReference>
<dbReference type="Proteomes" id="UP000287687">
    <property type="component" value="Unassembled WGS sequence"/>
</dbReference>
<evidence type="ECO:0000256" key="7">
    <source>
        <dbReference type="ARBA" id="ARBA00083243"/>
    </source>
</evidence>
<dbReference type="InterPro" id="IPR036390">
    <property type="entry name" value="WH_DNA-bd_sf"/>
</dbReference>
<evidence type="ECO:0000256" key="6">
    <source>
        <dbReference type="ARBA" id="ARBA00067332"/>
    </source>
</evidence>
<dbReference type="AlphaFoldDB" id="A0A3S3VL69"/>
<dbReference type="CDD" id="cd08473">
    <property type="entry name" value="PBP2_CrgA_like_4"/>
    <property type="match status" value="1"/>
</dbReference>
<dbReference type="Pfam" id="PF03466">
    <property type="entry name" value="LysR_substrate"/>
    <property type="match status" value="1"/>
</dbReference>
<dbReference type="InterPro" id="IPR058163">
    <property type="entry name" value="LysR-type_TF_proteobact-type"/>
</dbReference>
<dbReference type="Pfam" id="PF00126">
    <property type="entry name" value="HTH_1"/>
    <property type="match status" value="1"/>
</dbReference>
<feature type="domain" description="HTH lysR-type" evidence="8">
    <location>
        <begin position="1"/>
        <end position="60"/>
    </location>
</feature>
<dbReference type="InterPro" id="IPR036388">
    <property type="entry name" value="WH-like_DNA-bd_sf"/>
</dbReference>
<dbReference type="GO" id="GO:0006351">
    <property type="term" value="P:DNA-templated transcription"/>
    <property type="evidence" value="ECO:0007669"/>
    <property type="project" value="TreeGrafter"/>
</dbReference>
<evidence type="ECO:0000256" key="3">
    <source>
        <dbReference type="ARBA" id="ARBA00023125"/>
    </source>
</evidence>
<dbReference type="PROSITE" id="PS50931">
    <property type="entry name" value="HTH_LYSR"/>
    <property type="match status" value="1"/>
</dbReference>
<sequence length="300" mass="32920">MRSDLNDLAYFAEVVAYGGFAAAGRALHEPKSKLSRRVAGLEARLGVRLIERSSRRFRVTDVGQAFYQRCKAMLAEAERAETLVAEAQSEPHGLIRMSCPTGLIEPISALVMQFLAQYPKVRLQLLAIDRPVDLIEERIDVALRVRTALDSDASLTMRSLGNSIRILVASPQLASRIADVESLSGLPTLATTDEQNDIDWHLETDDGRTHNLRHIPRMGCADFSAVRTAAVTGLGVALLPDHTCREALEAGTLVRVLPAWRGVQGLVHLVFTTRRGLPPAVRKFIDSLAAGFPRDALARR</sequence>
<gene>
    <name evidence="9" type="ORF">EPK99_15005</name>
</gene>
<dbReference type="OrthoDB" id="9786526at2"/>
<proteinExistence type="inferred from homology"/>
<dbReference type="PANTHER" id="PTHR30537">
    <property type="entry name" value="HTH-TYPE TRANSCRIPTIONAL REGULATOR"/>
    <property type="match status" value="1"/>
</dbReference>
<reference evidence="9 10" key="1">
    <citation type="submission" date="2019-01" db="EMBL/GenBank/DDBJ databases">
        <title>The draft genome of Rhizobium sp. 24NR.</title>
        <authorList>
            <person name="Liu L."/>
            <person name="Liang L."/>
            <person name="Shi S."/>
            <person name="Xu L."/>
            <person name="Wang X."/>
            <person name="Li L."/>
            <person name="Zhang X."/>
        </authorList>
    </citation>
    <scope>NUCLEOTIDE SEQUENCE [LARGE SCALE GENOMIC DNA]</scope>
    <source>
        <strain evidence="9 10">24NR</strain>
    </source>
</reference>
<dbReference type="PANTHER" id="PTHR30537:SF31">
    <property type="entry name" value="TRANSCRIPTIONAL REGULATOR, LYSR FAMILY"/>
    <property type="match status" value="1"/>
</dbReference>
<comment type="function">
    <text evidence="5">Transcriptional regulator of the ttuABCDE tartrate utilization operon.</text>
</comment>